<proteinExistence type="predicted"/>
<protein>
    <submittedName>
        <fullName evidence="1">Uncharacterized protein</fullName>
    </submittedName>
</protein>
<accession>A0ACC1MX91</accession>
<keyword evidence="2" id="KW-1185">Reference proteome</keyword>
<reference evidence="1" key="1">
    <citation type="submission" date="2022-10" db="EMBL/GenBank/DDBJ databases">
        <title>Genome Sequence of Xylaria curta.</title>
        <authorList>
            <person name="Buettner E."/>
        </authorList>
    </citation>
    <scope>NUCLEOTIDE SEQUENCE</scope>
    <source>
        <strain evidence="1">Babe10</strain>
    </source>
</reference>
<gene>
    <name evidence="1" type="ORF">NUW58_g9364</name>
</gene>
<name>A0ACC1MX91_9PEZI</name>
<evidence type="ECO:0000313" key="1">
    <source>
        <dbReference type="EMBL" id="KAJ2971622.1"/>
    </source>
</evidence>
<organism evidence="1 2">
    <name type="scientific">Xylaria curta</name>
    <dbReference type="NCBI Taxonomy" id="42375"/>
    <lineage>
        <taxon>Eukaryota</taxon>
        <taxon>Fungi</taxon>
        <taxon>Dikarya</taxon>
        <taxon>Ascomycota</taxon>
        <taxon>Pezizomycotina</taxon>
        <taxon>Sordariomycetes</taxon>
        <taxon>Xylariomycetidae</taxon>
        <taxon>Xylariales</taxon>
        <taxon>Xylariaceae</taxon>
        <taxon>Xylaria</taxon>
    </lineage>
</organism>
<comment type="caution">
    <text evidence="1">The sequence shown here is derived from an EMBL/GenBank/DDBJ whole genome shotgun (WGS) entry which is preliminary data.</text>
</comment>
<evidence type="ECO:0000313" key="2">
    <source>
        <dbReference type="Proteomes" id="UP001143856"/>
    </source>
</evidence>
<dbReference type="Proteomes" id="UP001143856">
    <property type="component" value="Unassembled WGS sequence"/>
</dbReference>
<dbReference type="EMBL" id="JAPDGR010003341">
    <property type="protein sequence ID" value="KAJ2971622.1"/>
    <property type="molecule type" value="Genomic_DNA"/>
</dbReference>
<sequence>MTQHQPPEQLKGFENLSPGTYNTPGGSILSYSHTPAAQHKPGAPILVLLHGWPQTRYIWRYAVPMLVEMGHTLFVPDLPGYGYSTMSTAAASGVGAKSAHDRRAMERARESQNLNQVLALVVPGVAVQRAYDHRSYGAIVSAVRSWPQPRAAMRPGGVRGLEVPLRVAEGAELDRYARADAQQRRQRALVEGQRALLGVDGRGGVEGGAVLRRGLQTHLDDVEGLACAGRFRGRLTDQDLCNSPMAPAKRSFAVSTNLCVDILRCVRHCPAPHSRSRSLLADPEDTEAASIGGGTGLDTESREDQSIGGLAIYRRAMAAEDSQNVADIGVNQLQSGGRDKKSMGRGIAPLSRQ</sequence>